<keyword evidence="1" id="KW-0449">Lipoprotein</keyword>
<evidence type="ECO:0000313" key="2">
    <source>
        <dbReference type="Proteomes" id="UP001234585"/>
    </source>
</evidence>
<dbReference type="InterPro" id="IPR013361">
    <property type="entry name" value="Pilus_CpaD"/>
</dbReference>
<dbReference type="RefSeq" id="WP_306037093.1">
    <property type="nucleotide sequence ID" value="NZ_CP132302.1"/>
</dbReference>
<sequence length="234" mass="25099">MANEMHSTNRTGRFNAGRAVTLFAMAALVAVASGCANRDATTTGSLPDDYRTRHPIVVGEQEKVIDIPIATGASQLTRGQAEVIAGFADGYKSSTSGTFRIIVPHGARNDAATAVTSRHIRKVVARQGIPASKVIVESYAAADPAEAAPIRLSYFAITASTPACGQWPEDLLINTYGNKNYHNFGCAQQNNLAAQIADPNDLLGPRRMTPADATQRGNAMQRYRDSYTELQDMN</sequence>
<dbReference type="EMBL" id="CP132302">
    <property type="protein sequence ID" value="WLR96906.1"/>
    <property type="molecule type" value="Genomic_DNA"/>
</dbReference>
<dbReference type="Proteomes" id="UP001234585">
    <property type="component" value="Chromosome"/>
</dbReference>
<accession>A0AA50CKE2</accession>
<protein>
    <submittedName>
        <fullName evidence="1">CpaD family pilus assembly lipoprotein</fullName>
    </submittedName>
</protein>
<reference evidence="1 2" key="1">
    <citation type="submission" date="2023-08" db="EMBL/GenBank/DDBJ databases">
        <title>Pathogen: clinical or host-associated sample.</title>
        <authorList>
            <person name="Hergert J."/>
            <person name="Casey R."/>
            <person name="Wagner J."/>
            <person name="Young E.L."/>
            <person name="Oakeson K.F."/>
        </authorList>
    </citation>
    <scope>NUCLEOTIDE SEQUENCE [LARGE SCALE GENOMIC DNA]</scope>
    <source>
        <strain evidence="1 2">1760953</strain>
    </source>
</reference>
<keyword evidence="2" id="KW-1185">Reference proteome</keyword>
<dbReference type="Pfam" id="PF09476">
    <property type="entry name" value="Pilus_CpaD"/>
    <property type="match status" value="1"/>
</dbReference>
<name>A0AA50CKE2_9HYPH</name>
<dbReference type="InterPro" id="IPR019027">
    <property type="entry name" value="Pilus_biogenesis_CpaD-related"/>
</dbReference>
<gene>
    <name evidence="1" type="ORF">Q9313_14540</name>
</gene>
<organism evidence="1 2">
    <name type="scientific">Shinella sumterensis</name>
    <dbReference type="NCBI Taxonomy" id="1967501"/>
    <lineage>
        <taxon>Bacteria</taxon>
        <taxon>Pseudomonadati</taxon>
        <taxon>Pseudomonadota</taxon>
        <taxon>Alphaproteobacteria</taxon>
        <taxon>Hyphomicrobiales</taxon>
        <taxon>Rhizobiaceae</taxon>
        <taxon>Shinella</taxon>
    </lineage>
</organism>
<dbReference type="NCBIfam" id="TIGR02522">
    <property type="entry name" value="pilus_cpaD"/>
    <property type="match status" value="1"/>
</dbReference>
<dbReference type="AlphaFoldDB" id="A0AA50CKE2"/>
<proteinExistence type="predicted"/>
<evidence type="ECO:0000313" key="1">
    <source>
        <dbReference type="EMBL" id="WLR96906.1"/>
    </source>
</evidence>